<keyword evidence="3" id="KW-0645">Protease</keyword>
<evidence type="ECO:0000256" key="2">
    <source>
        <dbReference type="ARBA" id="ARBA00022801"/>
    </source>
</evidence>
<evidence type="ECO:0000313" key="6">
    <source>
        <dbReference type="EMBL" id="KAK7238980.1"/>
    </source>
</evidence>
<feature type="compositionally biased region" description="Low complexity" evidence="4">
    <location>
        <begin position="1"/>
        <end position="17"/>
    </location>
</feature>
<organism evidence="6 7">
    <name type="scientific">Aureococcus anophagefferens</name>
    <name type="common">Harmful bloom alga</name>
    <dbReference type="NCBI Taxonomy" id="44056"/>
    <lineage>
        <taxon>Eukaryota</taxon>
        <taxon>Sar</taxon>
        <taxon>Stramenopiles</taxon>
        <taxon>Ochrophyta</taxon>
        <taxon>Pelagophyceae</taxon>
        <taxon>Pelagomonadales</taxon>
        <taxon>Pelagomonadaceae</taxon>
        <taxon>Aureococcus</taxon>
    </lineage>
</organism>
<accession>A0ABR1FUL9</accession>
<dbReference type="InterPro" id="IPR011042">
    <property type="entry name" value="6-blade_b-propeller_TolB-like"/>
</dbReference>
<name>A0ABR1FUL9_AURAN</name>
<dbReference type="InterPro" id="IPR001375">
    <property type="entry name" value="Peptidase_S9_cat"/>
</dbReference>
<evidence type="ECO:0000256" key="3">
    <source>
        <dbReference type="ARBA" id="ARBA00022825"/>
    </source>
</evidence>
<reference evidence="6 7" key="1">
    <citation type="submission" date="2024-03" db="EMBL/GenBank/DDBJ databases">
        <title>Aureococcus anophagefferens CCMP1851 and Kratosvirus quantuckense: Draft genome of a second virus-susceptible host strain in the model system.</title>
        <authorList>
            <person name="Chase E."/>
            <person name="Truchon A.R."/>
            <person name="Schepens W."/>
            <person name="Wilhelm S.W."/>
        </authorList>
    </citation>
    <scope>NUCLEOTIDE SEQUENCE [LARGE SCALE GENOMIC DNA]</scope>
    <source>
        <strain evidence="6 7">CCMP1851</strain>
    </source>
</reference>
<keyword evidence="7" id="KW-1185">Reference proteome</keyword>
<feature type="region of interest" description="Disordered" evidence="4">
    <location>
        <begin position="1"/>
        <end position="24"/>
    </location>
</feature>
<dbReference type="SUPFAM" id="SSF53474">
    <property type="entry name" value="alpha/beta-Hydrolases"/>
    <property type="match status" value="1"/>
</dbReference>
<evidence type="ECO:0000313" key="7">
    <source>
        <dbReference type="Proteomes" id="UP001363151"/>
    </source>
</evidence>
<sequence>MALQPLSASSLKSLLPSKPEPPAPCGTRELDGRALIGMTRVGGAVVSPDGTQAVLHSKVYDFDAKKFDETLWLVDVAETSGAALAAHAHLTPLVKGSQHSFASANSPQWSPCGKFVAFLSNRGKEGEKTSVWTVPVAGPGEATLLKRFPVSVGDLAWEADGLVVSASVYLDEDDALNGTATRDDKKAEGGLDAHVFKRLPVREWDRWVDAKFAHPFFQPVSFEGGAYVAKGAAVDGLAKVATACPSGAFGGSEDWSIAPNGAVALSCRPPLAADEAWTTNRHVYLKDSFAAEGAACLTEGNPGYDFSPAFSKDGSKLAWLTMAGAQYEADAIGIKLYDVATKATTDLVAADADFAYSPQSLHWSGDGSKIYFTADVRARRRLCVVDVASRAVEILGSAADGSISLYRCGVDGAGLEQLTFFNEAKLAPSTSASRRTSASSTPRRRESPEGADIQAYLLKPANFDAKKKYPLAVVIHGGPQGSIGDDWHYRWNLQSYASAGFGVLAVNFRGSTGLGHAYCRDISGDWSIGPDDTVAGVRHVLETYDWIDPSRVAGLGASYGGFSVNYLNGHAPEGMFRCLVNHDGVFDLRSAYWSTEELFFMEKEFGGTPYAPESQLPESPYQKVSPAAAVTNWKTPTLVIQGDKDFRLVTAEALATFTALQRQGVESELLFLPDENHHCLNPQNSLVWHHAVLSWIKKHTA</sequence>
<dbReference type="Proteomes" id="UP001363151">
    <property type="component" value="Unassembled WGS sequence"/>
</dbReference>
<dbReference type="Gene3D" id="3.40.50.1820">
    <property type="entry name" value="alpha/beta hydrolase"/>
    <property type="match status" value="1"/>
</dbReference>
<evidence type="ECO:0000256" key="1">
    <source>
        <dbReference type="ARBA" id="ARBA00022729"/>
    </source>
</evidence>
<proteinExistence type="predicted"/>
<evidence type="ECO:0000256" key="4">
    <source>
        <dbReference type="SAM" id="MobiDB-lite"/>
    </source>
</evidence>
<comment type="caution">
    <text evidence="6">The sequence shown here is derived from an EMBL/GenBank/DDBJ whole genome shotgun (WGS) entry which is preliminary data.</text>
</comment>
<dbReference type="Pfam" id="PF00326">
    <property type="entry name" value="Peptidase_S9"/>
    <property type="match status" value="1"/>
</dbReference>
<dbReference type="InterPro" id="IPR029058">
    <property type="entry name" value="AB_hydrolase_fold"/>
</dbReference>
<dbReference type="Gene3D" id="2.120.10.30">
    <property type="entry name" value="TolB, C-terminal domain"/>
    <property type="match status" value="2"/>
</dbReference>
<dbReference type="PANTHER" id="PTHR42776:SF13">
    <property type="entry name" value="DIPEPTIDYL-PEPTIDASE 5"/>
    <property type="match status" value="1"/>
</dbReference>
<feature type="compositionally biased region" description="Low complexity" evidence="4">
    <location>
        <begin position="431"/>
        <end position="441"/>
    </location>
</feature>
<evidence type="ECO:0000259" key="5">
    <source>
        <dbReference type="Pfam" id="PF00326"/>
    </source>
</evidence>
<dbReference type="Pfam" id="PF07676">
    <property type="entry name" value="PD40"/>
    <property type="match status" value="1"/>
</dbReference>
<protein>
    <submittedName>
        <fullName evidence="6">Serine-type peptidase</fullName>
    </submittedName>
</protein>
<keyword evidence="3" id="KW-0720">Serine protease</keyword>
<dbReference type="InterPro" id="IPR011659">
    <property type="entry name" value="WD40"/>
</dbReference>
<dbReference type="PANTHER" id="PTHR42776">
    <property type="entry name" value="SERINE PEPTIDASE S9 FAMILY MEMBER"/>
    <property type="match status" value="1"/>
</dbReference>
<keyword evidence="2" id="KW-0378">Hydrolase</keyword>
<feature type="domain" description="Peptidase S9 prolyl oligopeptidase catalytic" evidence="5">
    <location>
        <begin position="487"/>
        <end position="700"/>
    </location>
</feature>
<feature type="region of interest" description="Disordered" evidence="4">
    <location>
        <begin position="431"/>
        <end position="451"/>
    </location>
</feature>
<dbReference type="SUPFAM" id="SSF82171">
    <property type="entry name" value="DPP6 N-terminal domain-like"/>
    <property type="match status" value="1"/>
</dbReference>
<dbReference type="EMBL" id="JBBJCI010000227">
    <property type="protein sequence ID" value="KAK7238980.1"/>
    <property type="molecule type" value="Genomic_DNA"/>
</dbReference>
<gene>
    <name evidence="6" type="primary">dpp5</name>
    <name evidence="6" type="ORF">SO694_00026378</name>
</gene>
<keyword evidence="1" id="KW-0732">Signal</keyword>